<name>A0A514CKN5_9BACT</name>
<feature type="signal peptide" evidence="1">
    <location>
        <begin position="1"/>
        <end position="19"/>
    </location>
</feature>
<evidence type="ECO:0000259" key="2">
    <source>
        <dbReference type="PROSITE" id="PS51549"/>
    </source>
</evidence>
<keyword evidence="1" id="KW-0732">Signal</keyword>
<dbReference type="OrthoDB" id="155521at2"/>
<proteinExistence type="predicted"/>
<dbReference type="EMBL" id="CP041253">
    <property type="protein sequence ID" value="QDH80405.1"/>
    <property type="molecule type" value="Genomic_DNA"/>
</dbReference>
<dbReference type="KEGG" id="echi:FKX85_15700"/>
<gene>
    <name evidence="3" type="ORF">FKX85_15700</name>
</gene>
<protein>
    <submittedName>
        <fullName evidence="3">DM13 domain-containing protein</fullName>
    </submittedName>
</protein>
<organism evidence="3 4">
    <name type="scientific">Echinicola soli</name>
    <dbReference type="NCBI Taxonomy" id="2591634"/>
    <lineage>
        <taxon>Bacteria</taxon>
        <taxon>Pseudomonadati</taxon>
        <taxon>Bacteroidota</taxon>
        <taxon>Cytophagia</taxon>
        <taxon>Cytophagales</taxon>
        <taxon>Cyclobacteriaceae</taxon>
        <taxon>Echinicola</taxon>
    </lineage>
</organism>
<evidence type="ECO:0000313" key="4">
    <source>
        <dbReference type="Proteomes" id="UP000316614"/>
    </source>
</evidence>
<dbReference type="InterPro" id="IPR019545">
    <property type="entry name" value="DM13_domain"/>
</dbReference>
<dbReference type="AlphaFoldDB" id="A0A514CKN5"/>
<feature type="domain" description="DM13" evidence="2">
    <location>
        <begin position="40"/>
        <end position="140"/>
    </location>
</feature>
<dbReference type="PROSITE" id="PS51549">
    <property type="entry name" value="DM13"/>
    <property type="match status" value="1"/>
</dbReference>
<evidence type="ECO:0000313" key="3">
    <source>
        <dbReference type="EMBL" id="QDH80405.1"/>
    </source>
</evidence>
<dbReference type="RefSeq" id="WP_141615639.1">
    <property type="nucleotide sequence ID" value="NZ_CP041253.1"/>
</dbReference>
<dbReference type="Proteomes" id="UP000316614">
    <property type="component" value="Chromosome"/>
</dbReference>
<reference evidence="3 4" key="1">
    <citation type="submission" date="2019-06" db="EMBL/GenBank/DDBJ databases">
        <title>Echinicola alkalisoli sp. nov. isolated from saline soil.</title>
        <authorList>
            <person name="Sun J.-Q."/>
            <person name="Xu L."/>
        </authorList>
    </citation>
    <scope>NUCLEOTIDE SEQUENCE [LARGE SCALE GENOMIC DNA]</scope>
    <source>
        <strain evidence="3 4">LN3S3</strain>
    </source>
</reference>
<accession>A0A514CKN5</accession>
<sequence length="142" mass="15741">MKNSIFLLCILCFMCTACGTDDMEPEAMTKKDMKDDTISGEVAYLGDFMNDAHPTSGIASIGKSETSLNFTDFKTDNGPLLEVYLATDKEASDYITLGELKGIEGDFSYSIPKNVNLDKHKYVLIWCVDFSVNFGYAVLEMP</sequence>
<keyword evidence="4" id="KW-1185">Reference proteome</keyword>
<evidence type="ECO:0000256" key="1">
    <source>
        <dbReference type="SAM" id="SignalP"/>
    </source>
</evidence>
<dbReference type="Pfam" id="PF10517">
    <property type="entry name" value="DM13"/>
    <property type="match status" value="1"/>
</dbReference>
<feature type="chain" id="PRO_5022141491" evidence="1">
    <location>
        <begin position="20"/>
        <end position="142"/>
    </location>
</feature>